<reference evidence="2 3" key="1">
    <citation type="journal article" date="2015" name="Genome Announc.">
        <title>Expanding the biotechnology potential of lactobacilli through comparative genomics of 213 strains and associated genera.</title>
        <authorList>
            <person name="Sun Z."/>
            <person name="Harris H.M."/>
            <person name="McCann A."/>
            <person name="Guo C."/>
            <person name="Argimon S."/>
            <person name="Zhang W."/>
            <person name="Yang X."/>
            <person name="Jeffery I.B."/>
            <person name="Cooney J.C."/>
            <person name="Kagawa T.F."/>
            <person name="Liu W."/>
            <person name="Song Y."/>
            <person name="Salvetti E."/>
            <person name="Wrobel A."/>
            <person name="Rasinkangas P."/>
            <person name="Parkhill J."/>
            <person name="Rea M.C."/>
            <person name="O'Sullivan O."/>
            <person name="Ritari J."/>
            <person name="Douillard F.P."/>
            <person name="Paul Ross R."/>
            <person name="Yang R."/>
            <person name="Briner A.E."/>
            <person name="Felis G.E."/>
            <person name="de Vos W.M."/>
            <person name="Barrangou R."/>
            <person name="Klaenhammer T.R."/>
            <person name="Caufield P.W."/>
            <person name="Cui Y."/>
            <person name="Zhang H."/>
            <person name="O'Toole P.W."/>
        </authorList>
    </citation>
    <scope>NUCLEOTIDE SEQUENCE [LARGE SCALE GENOMIC DNA]</scope>
    <source>
        <strain evidence="2 3">DSM 16230</strain>
    </source>
</reference>
<feature type="transmembrane region" description="Helical" evidence="1">
    <location>
        <begin position="101"/>
        <end position="124"/>
    </location>
</feature>
<gene>
    <name evidence="2" type="ORF">FD50_GL002356</name>
</gene>
<organism evidence="2 3">
    <name type="scientific">Liquorilactobacillus satsumensis DSM 16230 = JCM 12392</name>
    <dbReference type="NCBI Taxonomy" id="1423801"/>
    <lineage>
        <taxon>Bacteria</taxon>
        <taxon>Bacillati</taxon>
        <taxon>Bacillota</taxon>
        <taxon>Bacilli</taxon>
        <taxon>Lactobacillales</taxon>
        <taxon>Lactobacillaceae</taxon>
        <taxon>Liquorilactobacillus</taxon>
    </lineage>
</organism>
<dbReference type="Pfam" id="PF05975">
    <property type="entry name" value="EcsB"/>
    <property type="match status" value="1"/>
</dbReference>
<dbReference type="PIRSF" id="PIRSF037259">
    <property type="entry name" value="EcsB_ABC"/>
    <property type="match status" value="1"/>
</dbReference>
<dbReference type="GO" id="GO:0016020">
    <property type="term" value="C:membrane"/>
    <property type="evidence" value="ECO:0007669"/>
    <property type="project" value="InterPro"/>
</dbReference>
<evidence type="ECO:0000313" key="3">
    <source>
        <dbReference type="Proteomes" id="UP000051166"/>
    </source>
</evidence>
<feature type="transmembrane region" description="Helical" evidence="1">
    <location>
        <begin position="318"/>
        <end position="338"/>
    </location>
</feature>
<feature type="transmembrane region" description="Helical" evidence="1">
    <location>
        <begin position="21"/>
        <end position="41"/>
    </location>
</feature>
<feature type="transmembrane region" description="Helical" evidence="1">
    <location>
        <begin position="350"/>
        <end position="370"/>
    </location>
</feature>
<evidence type="ECO:0000256" key="1">
    <source>
        <dbReference type="SAM" id="Phobius"/>
    </source>
</evidence>
<keyword evidence="3" id="KW-1185">Reference proteome</keyword>
<name>A0A0R1V295_9LACO</name>
<dbReference type="InterPro" id="IPR010288">
    <property type="entry name" value="EcsB_ABC"/>
</dbReference>
<keyword evidence="1" id="KW-1133">Transmembrane helix</keyword>
<feature type="transmembrane region" description="Helical" evidence="1">
    <location>
        <begin position="61"/>
        <end position="80"/>
    </location>
</feature>
<feature type="transmembrane region" description="Helical" evidence="1">
    <location>
        <begin position="284"/>
        <end position="312"/>
    </location>
</feature>
<proteinExistence type="predicted"/>
<dbReference type="PATRIC" id="fig|1423801.4.peg.2413"/>
<sequence length="403" mass="47139">MNKIWENRLKKYQKMLLHYSKFVLNDHFVIALLFFVGGLGLAYSNFLQTLPAHPFWWEKPLVLILLVLFLRAGSLATLLQEPDTVFLMPQEHNLPLYLKRAVAHSVLLAEFFQLFFLLLLLPLLSRGLHLGQLAVGILGLTQLLLKYFEMHFEAQSAYISNYEHWNFKVLRIIAVPLIVQGLVLYVEPLAGFLVVLVIVGLQFMAAKKTAQHYVFRWNKMVELESNRMMRLYRFINLFTDVPQVSGKVRRLRFLDRFLPHAKRDGVFSYLYWRTFLRKSDFSGLYLRLLLLGSCLLLFIPNFWLSFVCILVFQYLIGFQLLPLFAAFEDNVFMYLYPLEKSDQLEAFKLVLRKLLFGSWFFFNLSALIALGISWNYLILLIASMLEIAVFTGNYLTKRLGENT</sequence>
<keyword evidence="1" id="KW-0812">Transmembrane</keyword>
<comment type="caution">
    <text evidence="2">The sequence shown here is derived from an EMBL/GenBank/DDBJ whole genome shotgun (WGS) entry which is preliminary data.</text>
</comment>
<dbReference type="GeneID" id="98307293"/>
<dbReference type="RefSeq" id="WP_056959869.1">
    <property type="nucleotide sequence ID" value="NZ_AZFQ01000019.1"/>
</dbReference>
<accession>A0A0R1V295</accession>
<dbReference type="OrthoDB" id="2447941at2"/>
<dbReference type="EMBL" id="AZFQ01000019">
    <property type="protein sequence ID" value="KRL99821.1"/>
    <property type="molecule type" value="Genomic_DNA"/>
</dbReference>
<dbReference type="STRING" id="1423801.FD50_GL002356"/>
<evidence type="ECO:0000313" key="2">
    <source>
        <dbReference type="EMBL" id="KRL99821.1"/>
    </source>
</evidence>
<dbReference type="Proteomes" id="UP000051166">
    <property type="component" value="Unassembled WGS sequence"/>
</dbReference>
<dbReference type="AlphaFoldDB" id="A0A0R1V295"/>
<protein>
    <submittedName>
        <fullName evidence="2">Protein ecsB</fullName>
    </submittedName>
</protein>
<keyword evidence="1" id="KW-0472">Membrane</keyword>